<protein>
    <recommendedName>
        <fullName evidence="7">BHLH domain-containing protein</fullName>
    </recommendedName>
</protein>
<dbReference type="InterPro" id="IPR036638">
    <property type="entry name" value="HLH_DNA-bd_sf"/>
</dbReference>
<dbReference type="Proteomes" id="UP000233551">
    <property type="component" value="Unassembled WGS sequence"/>
</dbReference>
<dbReference type="CDD" id="cd11452">
    <property type="entry name" value="bHLH_AtNAI1_like"/>
    <property type="match status" value="1"/>
</dbReference>
<feature type="domain" description="BHLH" evidence="7">
    <location>
        <begin position="208"/>
        <end position="257"/>
    </location>
</feature>
<dbReference type="SMART" id="SM00353">
    <property type="entry name" value="HLH"/>
    <property type="match status" value="1"/>
</dbReference>
<evidence type="ECO:0000313" key="8">
    <source>
        <dbReference type="EMBL" id="PKI32643.1"/>
    </source>
</evidence>
<dbReference type="SUPFAM" id="SSF47459">
    <property type="entry name" value="HLH, helix-loop-helix DNA-binding domain"/>
    <property type="match status" value="1"/>
</dbReference>
<name>A0A2I0HM32_PUNGR</name>
<dbReference type="Gene3D" id="4.10.280.10">
    <property type="entry name" value="Helix-loop-helix DNA-binding domain"/>
    <property type="match status" value="1"/>
</dbReference>
<evidence type="ECO:0000256" key="2">
    <source>
        <dbReference type="ARBA" id="ARBA00023015"/>
    </source>
</evidence>
<gene>
    <name evidence="8" type="ORF">CRG98_046953</name>
</gene>
<feature type="coiled-coil region" evidence="6">
    <location>
        <begin position="247"/>
        <end position="274"/>
    </location>
</feature>
<dbReference type="PANTHER" id="PTHR34454:SF2">
    <property type="entry name" value="PROTEIN TUNICAMYCIN INDUCED 1"/>
    <property type="match status" value="1"/>
</dbReference>
<comment type="subcellular location">
    <subcellularLocation>
        <location evidence="1">Nucleus</location>
    </subcellularLocation>
</comment>
<dbReference type="GO" id="GO:0046983">
    <property type="term" value="F:protein dimerization activity"/>
    <property type="evidence" value="ECO:0007669"/>
    <property type="project" value="InterPro"/>
</dbReference>
<evidence type="ECO:0000256" key="1">
    <source>
        <dbReference type="ARBA" id="ARBA00004123"/>
    </source>
</evidence>
<keyword evidence="3" id="KW-0238">DNA-binding</keyword>
<dbReference type="EMBL" id="PGOL01007474">
    <property type="protein sequence ID" value="PKI32643.1"/>
    <property type="molecule type" value="Genomic_DNA"/>
</dbReference>
<evidence type="ECO:0000256" key="5">
    <source>
        <dbReference type="ARBA" id="ARBA00023242"/>
    </source>
</evidence>
<dbReference type="PROSITE" id="PS50888">
    <property type="entry name" value="BHLH"/>
    <property type="match status" value="1"/>
</dbReference>
<dbReference type="InterPro" id="IPR011598">
    <property type="entry name" value="bHLH_dom"/>
</dbReference>
<comment type="caution">
    <text evidence="8">The sequence shown here is derived from an EMBL/GenBank/DDBJ whole genome shotgun (WGS) entry which is preliminary data.</text>
</comment>
<keyword evidence="2" id="KW-0805">Transcription regulation</keyword>
<organism evidence="8 9">
    <name type="scientific">Punica granatum</name>
    <name type="common">Pomegranate</name>
    <dbReference type="NCBI Taxonomy" id="22663"/>
    <lineage>
        <taxon>Eukaryota</taxon>
        <taxon>Viridiplantae</taxon>
        <taxon>Streptophyta</taxon>
        <taxon>Embryophyta</taxon>
        <taxon>Tracheophyta</taxon>
        <taxon>Spermatophyta</taxon>
        <taxon>Magnoliopsida</taxon>
        <taxon>eudicotyledons</taxon>
        <taxon>Gunneridae</taxon>
        <taxon>Pentapetalae</taxon>
        <taxon>rosids</taxon>
        <taxon>malvids</taxon>
        <taxon>Myrtales</taxon>
        <taxon>Lythraceae</taxon>
        <taxon>Punica</taxon>
    </lineage>
</organism>
<keyword evidence="9" id="KW-1185">Reference proteome</keyword>
<dbReference type="InterPro" id="IPR054502">
    <property type="entry name" value="bHLH-TF_ACT-like_plant"/>
</dbReference>
<reference evidence="8 9" key="1">
    <citation type="submission" date="2017-11" db="EMBL/GenBank/DDBJ databases">
        <title>De-novo sequencing of pomegranate (Punica granatum L.) genome.</title>
        <authorList>
            <person name="Akparov Z."/>
            <person name="Amiraslanov A."/>
            <person name="Hajiyeva S."/>
            <person name="Abbasov M."/>
            <person name="Kaur K."/>
            <person name="Hamwieh A."/>
            <person name="Solovyev V."/>
            <person name="Salamov A."/>
            <person name="Braich B."/>
            <person name="Kosarev P."/>
            <person name="Mahmoud A."/>
            <person name="Hajiyev E."/>
            <person name="Babayeva S."/>
            <person name="Izzatullayeva V."/>
            <person name="Mammadov A."/>
            <person name="Mammadov A."/>
            <person name="Sharifova S."/>
            <person name="Ojaghi J."/>
            <person name="Eynullazada K."/>
            <person name="Bayramov B."/>
            <person name="Abdulazimova A."/>
            <person name="Shahmuradov I."/>
        </authorList>
    </citation>
    <scope>NUCLEOTIDE SEQUENCE [LARGE SCALE GENOMIC DNA]</scope>
    <source>
        <strain evidence="9">cv. AG2017</strain>
        <tissue evidence="8">Leaf</tissue>
    </source>
</reference>
<dbReference type="InterPro" id="IPR053283">
    <property type="entry name" value="TUNICAMYCIN_INDUCED_1"/>
</dbReference>
<dbReference type="STRING" id="22663.A0A2I0HM32"/>
<dbReference type="Pfam" id="PF00010">
    <property type="entry name" value="HLH"/>
    <property type="match status" value="1"/>
</dbReference>
<keyword evidence="5" id="KW-0539">Nucleus</keyword>
<accession>A0A2I0HM32</accession>
<dbReference type="PANTHER" id="PTHR34454">
    <property type="entry name" value="TUNICAMYCIN INDUCED PROTEIN"/>
    <property type="match status" value="1"/>
</dbReference>
<evidence type="ECO:0000256" key="3">
    <source>
        <dbReference type="ARBA" id="ARBA00023125"/>
    </source>
</evidence>
<dbReference type="GO" id="GO:0005634">
    <property type="term" value="C:nucleus"/>
    <property type="evidence" value="ECO:0007669"/>
    <property type="project" value="UniProtKB-SubCell"/>
</dbReference>
<evidence type="ECO:0000256" key="4">
    <source>
        <dbReference type="ARBA" id="ARBA00023163"/>
    </source>
</evidence>
<evidence type="ECO:0000256" key="6">
    <source>
        <dbReference type="SAM" id="Coils"/>
    </source>
</evidence>
<sequence>MSNPKSSPPVGLGGKREPLAIFWERDPPSGSFIWKEASSMEISSLRGIPEMGFEDMSFIDQWQMNSIDELSILPLAAAFGGHIQSSFPQPTINFKASMDDSYHRPSKQLKQNSWASCKTEQISTPQAVDSSNIVSFVNSNITSSNSNFGSQNSGILKPKEEEAVCSNSIEKTSSDVMFSQGSCGNQNFVFKACQGGKRISVNDSNRSSQTQDHIMAERKRREKLSQRFIALSALVPDLKRMDKASVLGDTIKYLKQLQERVNTLEEQTRKKTTESVVFVKKSQLFDDVRSCSPSENSSSDLSLSEALPEIEARVSAQDVLIKIHCEKRKGVVEKIVAEVEKLHLTVTNISSMTFGSFALDITIISQMNPDFSLSPKDLVKTLRSALKSFINRMLKASNTVKLMLVTGNYTQVGAADGSIMEQIYPLCSTRYYDGGLHGPRALTILAQLARRTGSGTEAGKITAVNSSTSPPINETRPINCSRGITISSPIGPPRHVIIPAHPPPTRPEPSLKFDPFFSLSLSLYLKFQCFFFVGDFKETFVEQYFLSDSVIAVARTRSSHRGFRCVLGIFAAVWPCMAFKGIRLVPAFLVLSAVLSCLATLGSASDFQQSYPKAISDLKEGIVKGLGFQADEFKISGFDVRDALVGHSVAYELDIEIDNRVLPFKLLEDVHRWEYVDLPIFQVEDPVWAGKENLLVEKQKFDEALPMLAPFQLAGPMELWIQDAKDMRLSLPFGFHIWPQLEPAQDSSETSVLHDVDAGVLKKVILADGAVVTVKGARSVSLRRPIDLPLPLNRTSDGFASGILNLAEQLRHFARSQTTPILSLRIVGPTSLTSPSAPSSPNNRLKLKRLAPGLVELSSPSSSKALEPLSDVSPSDEATALLTPKHFTTMWPLTSVNGSNQNLVGFEALLASVLGPKAHEEGSFKLLKADVSAQTSVKIGFGVEKKLKAAEVEGIPAWRTKPESVRMHFEVLAKVDGDKVVPERVTQVNPVMIEDTVAPNVLMNNVTMSKVPIVHQPSSPFTL</sequence>
<evidence type="ECO:0000259" key="7">
    <source>
        <dbReference type="PROSITE" id="PS50888"/>
    </source>
</evidence>
<proteinExistence type="predicted"/>
<evidence type="ECO:0000313" key="9">
    <source>
        <dbReference type="Proteomes" id="UP000233551"/>
    </source>
</evidence>
<keyword evidence="4" id="KW-0804">Transcription</keyword>
<keyword evidence="6" id="KW-0175">Coiled coil</keyword>
<dbReference type="AlphaFoldDB" id="A0A2I0HM32"/>
<dbReference type="Pfam" id="PF22754">
    <property type="entry name" value="bHLH-TF_ACT-like_plant"/>
    <property type="match status" value="1"/>
</dbReference>